<name>A0A0D4CL01_LIMMU</name>
<proteinExistence type="predicted"/>
<dbReference type="NCBIfam" id="TIGR01168">
    <property type="entry name" value="YSIRK_signal"/>
    <property type="match status" value="1"/>
</dbReference>
<evidence type="ECO:0000313" key="3">
    <source>
        <dbReference type="EMBL" id="AJT50798.1"/>
    </source>
</evidence>
<reference evidence="3 4" key="1">
    <citation type="journal article" date="2012" name="J. Bacteriol.">
        <title>Genome sequence of Lactobacillus mucosae LM1, isolated from piglet feces.</title>
        <authorList>
            <person name="Lee J.H."/>
            <person name="Valeriano V.D."/>
            <person name="Shin Y.R."/>
            <person name="Chae J.P."/>
            <person name="Kim G.B."/>
            <person name="Ham J.S."/>
            <person name="Chun J."/>
            <person name="Kang D.K."/>
        </authorList>
    </citation>
    <scope>NUCLEOTIDE SEQUENCE [LARGE SCALE GENOMIC DNA]</scope>
    <source>
        <strain evidence="3 4">LM1</strain>
    </source>
</reference>
<evidence type="ECO:0000313" key="4">
    <source>
        <dbReference type="Proteomes" id="UP000003645"/>
    </source>
</evidence>
<evidence type="ECO:0008006" key="5">
    <source>
        <dbReference type="Google" id="ProtNLM"/>
    </source>
</evidence>
<dbReference type="RefSeq" id="WP_039945644.1">
    <property type="nucleotide sequence ID" value="NZ_CP011013.1"/>
</dbReference>
<dbReference type="STRING" id="1130798.LBLM1_07145"/>
<organism evidence="3 4">
    <name type="scientific">Limosilactobacillus mucosae LM1</name>
    <dbReference type="NCBI Taxonomy" id="1130798"/>
    <lineage>
        <taxon>Bacteria</taxon>
        <taxon>Bacillati</taxon>
        <taxon>Bacillota</taxon>
        <taxon>Bacilli</taxon>
        <taxon>Lactobacillales</taxon>
        <taxon>Lactobacillaceae</taxon>
        <taxon>Limosilactobacillus</taxon>
    </lineage>
</organism>
<keyword evidence="2" id="KW-1133">Transmembrane helix</keyword>
<keyword evidence="2" id="KW-0472">Membrane</keyword>
<dbReference type="Proteomes" id="UP000003645">
    <property type="component" value="Chromosome"/>
</dbReference>
<sequence>MGRNNQNDRQRQLMSILPRYALRKTKLGCVSMLIAVGFFLGGANELNVKADALPAQNGKTATVQSKAP</sequence>
<dbReference type="InterPro" id="IPR005877">
    <property type="entry name" value="YSIRK_signal_dom"/>
</dbReference>
<feature type="transmembrane region" description="Helical" evidence="2">
    <location>
        <begin position="21"/>
        <end position="40"/>
    </location>
</feature>
<dbReference type="EMBL" id="CP011013">
    <property type="protein sequence ID" value="AJT50798.1"/>
    <property type="molecule type" value="Genomic_DNA"/>
</dbReference>
<keyword evidence="4" id="KW-1185">Reference proteome</keyword>
<dbReference type="KEGG" id="lmu:LBLM1_07145"/>
<evidence type="ECO:0000256" key="1">
    <source>
        <dbReference type="ARBA" id="ARBA00022729"/>
    </source>
</evidence>
<dbReference type="HOGENOM" id="CLU_2788693_0_0_9"/>
<keyword evidence="1" id="KW-0732">Signal</keyword>
<dbReference type="AlphaFoldDB" id="A0A0D4CL01"/>
<keyword evidence="2" id="KW-0812">Transmembrane</keyword>
<protein>
    <recommendedName>
        <fullName evidence="5">YSIRK Gram-positive signal peptide domain-containing protein</fullName>
    </recommendedName>
</protein>
<evidence type="ECO:0000256" key="2">
    <source>
        <dbReference type="SAM" id="Phobius"/>
    </source>
</evidence>
<gene>
    <name evidence="3" type="ORF">LBLM1_07145</name>
</gene>
<accession>A0A0D4CL01</accession>